<gene>
    <name evidence="1" type="ORF">P167DRAFT_575866</name>
</gene>
<accession>A0A3N4KMV2</accession>
<organism evidence="1 2">
    <name type="scientific">Morchella conica CCBAS932</name>
    <dbReference type="NCBI Taxonomy" id="1392247"/>
    <lineage>
        <taxon>Eukaryota</taxon>
        <taxon>Fungi</taxon>
        <taxon>Dikarya</taxon>
        <taxon>Ascomycota</taxon>
        <taxon>Pezizomycotina</taxon>
        <taxon>Pezizomycetes</taxon>
        <taxon>Pezizales</taxon>
        <taxon>Morchellaceae</taxon>
        <taxon>Morchella</taxon>
    </lineage>
</organism>
<proteinExistence type="predicted"/>
<name>A0A3N4KMV2_9PEZI</name>
<keyword evidence="2" id="KW-1185">Reference proteome</keyword>
<dbReference type="EMBL" id="ML119140">
    <property type="protein sequence ID" value="RPB10768.1"/>
    <property type="molecule type" value="Genomic_DNA"/>
</dbReference>
<evidence type="ECO:0000313" key="2">
    <source>
        <dbReference type="Proteomes" id="UP000277580"/>
    </source>
</evidence>
<dbReference type="AlphaFoldDB" id="A0A3N4KMV2"/>
<sequence length="184" mass="20818">MAHMINRVPEKPAPEEVTGESQHSLCCIGKRIVEEDKFFSGLQWFGRFGKDNNPTGLVFLHSDLLALNYVLRQPMEVLVEPAEDTSSPGAIFESISVAIYNVVCRALRLPCCRLGHVDNRLGLDLREADDYKVLNGKILKEINWRLGSTSDSHPLVWVAAKIIYVIMLNVTEETMIEMGKQWFD</sequence>
<evidence type="ECO:0000313" key="1">
    <source>
        <dbReference type="EMBL" id="RPB10768.1"/>
    </source>
</evidence>
<protein>
    <submittedName>
        <fullName evidence="1">Uncharacterized protein</fullName>
    </submittedName>
</protein>
<dbReference type="OrthoDB" id="194358at2759"/>
<dbReference type="Proteomes" id="UP000277580">
    <property type="component" value="Unassembled WGS sequence"/>
</dbReference>
<dbReference type="InParanoid" id="A0A3N4KMV2"/>
<reference evidence="1 2" key="1">
    <citation type="journal article" date="2018" name="Nat. Ecol. Evol.">
        <title>Pezizomycetes genomes reveal the molecular basis of ectomycorrhizal truffle lifestyle.</title>
        <authorList>
            <person name="Murat C."/>
            <person name="Payen T."/>
            <person name="Noel B."/>
            <person name="Kuo A."/>
            <person name="Morin E."/>
            <person name="Chen J."/>
            <person name="Kohler A."/>
            <person name="Krizsan K."/>
            <person name="Balestrini R."/>
            <person name="Da Silva C."/>
            <person name="Montanini B."/>
            <person name="Hainaut M."/>
            <person name="Levati E."/>
            <person name="Barry K.W."/>
            <person name="Belfiori B."/>
            <person name="Cichocki N."/>
            <person name="Clum A."/>
            <person name="Dockter R.B."/>
            <person name="Fauchery L."/>
            <person name="Guy J."/>
            <person name="Iotti M."/>
            <person name="Le Tacon F."/>
            <person name="Lindquist E.A."/>
            <person name="Lipzen A."/>
            <person name="Malagnac F."/>
            <person name="Mello A."/>
            <person name="Molinier V."/>
            <person name="Miyauchi S."/>
            <person name="Poulain J."/>
            <person name="Riccioni C."/>
            <person name="Rubini A."/>
            <person name="Sitrit Y."/>
            <person name="Splivallo R."/>
            <person name="Traeger S."/>
            <person name="Wang M."/>
            <person name="Zifcakova L."/>
            <person name="Wipf D."/>
            <person name="Zambonelli A."/>
            <person name="Paolocci F."/>
            <person name="Nowrousian M."/>
            <person name="Ottonello S."/>
            <person name="Baldrian P."/>
            <person name="Spatafora J.W."/>
            <person name="Henrissat B."/>
            <person name="Nagy L.G."/>
            <person name="Aury J.M."/>
            <person name="Wincker P."/>
            <person name="Grigoriev I.V."/>
            <person name="Bonfante P."/>
            <person name="Martin F.M."/>
        </authorList>
    </citation>
    <scope>NUCLEOTIDE SEQUENCE [LARGE SCALE GENOMIC DNA]</scope>
    <source>
        <strain evidence="1 2">CCBAS932</strain>
    </source>
</reference>